<dbReference type="VEuPathDB" id="VectorBase:MDOMA2_013940"/>
<sequence length="83" mass="9466">MSQAPVNVSPLIKLARWSMLIAGIGYGAMRQRNLSEIEAENRKEEAKQKAVREARLMEEKKRVHDDEVKALNLLSRPGRGEEH</sequence>
<keyword evidence="4 15" id="KW-0138">CF(0)</keyword>
<dbReference type="Proteomes" id="UP001652621">
    <property type="component" value="Unplaced"/>
</dbReference>
<keyword evidence="8 15" id="KW-0406">Ion transport</keyword>
<dbReference type="OrthoDB" id="9982108at2759"/>
<accession>A0A1I8MIF3</accession>
<evidence type="ECO:0000256" key="14">
    <source>
        <dbReference type="ARBA" id="ARBA00074682"/>
    </source>
</evidence>
<dbReference type="PANTHER" id="PTHR12427">
    <property type="entry name" value="ATP SYNTHASE E CHAIN, MITOCHONDRIAL"/>
    <property type="match status" value="1"/>
</dbReference>
<keyword evidence="5 15" id="KW-0375">Hydrogen ion transport</keyword>
<name>A0A1I8MIF3_MUSDO</name>
<dbReference type="Pfam" id="PF05680">
    <property type="entry name" value="ATP-synt_E"/>
    <property type="match status" value="1"/>
</dbReference>
<keyword evidence="11 15" id="KW-0066">ATP synthesis</keyword>
<evidence type="ECO:0000256" key="13">
    <source>
        <dbReference type="ARBA" id="ARBA00064647"/>
    </source>
</evidence>
<dbReference type="AlphaFoldDB" id="A0A1I8MIF3"/>
<evidence type="ECO:0000256" key="7">
    <source>
        <dbReference type="ARBA" id="ARBA00022990"/>
    </source>
</evidence>
<comment type="function">
    <text evidence="12 15">Subunit e, of the mitochondrial membrane ATP synthase complex (F(1)F(0) ATP synthase or Complex V) that produces ATP from ADP in the presence of a proton gradient across the membrane which is generated by electron transport complexes of the respiratory chain. ATP synthase complex consist of a soluble F(1) head domain - the catalytic core - and a membrane F(1) domain - the membrane proton channel. These two domains are linked by a central stalk rotating inside the F(1) region and a stationary peripheral stalk. During catalysis, ATP synthesis in the catalytic domain of F(1) is coupled via a rotary mechanism of the central stalk subunits to proton translocation. In vivo, can only synthesize ATP although its ATP hydrolase activity can be activated artificially in vitro. Part of the complex F(0) domain.</text>
</comment>
<keyword evidence="7" id="KW-0007">Acetylation</keyword>
<keyword evidence="3 15" id="KW-0813">Transport</keyword>
<keyword evidence="9 15" id="KW-0496">Mitochondrion</keyword>
<evidence type="ECO:0000256" key="15">
    <source>
        <dbReference type="RuleBase" id="RU367005"/>
    </source>
</evidence>
<dbReference type="STRING" id="7370.A0A1I8MIF3"/>
<organism evidence="16">
    <name type="scientific">Musca domestica</name>
    <name type="common">House fly</name>
    <dbReference type="NCBI Taxonomy" id="7370"/>
    <lineage>
        <taxon>Eukaryota</taxon>
        <taxon>Metazoa</taxon>
        <taxon>Ecdysozoa</taxon>
        <taxon>Arthropoda</taxon>
        <taxon>Hexapoda</taxon>
        <taxon>Insecta</taxon>
        <taxon>Pterygota</taxon>
        <taxon>Neoptera</taxon>
        <taxon>Endopterygota</taxon>
        <taxon>Diptera</taxon>
        <taxon>Brachycera</taxon>
        <taxon>Muscomorpha</taxon>
        <taxon>Muscoidea</taxon>
        <taxon>Muscidae</taxon>
        <taxon>Musca</taxon>
    </lineage>
</organism>
<keyword evidence="17" id="KW-1185">Reference proteome</keyword>
<evidence type="ECO:0000313" key="17">
    <source>
        <dbReference type="Proteomes" id="UP001652621"/>
    </source>
</evidence>
<dbReference type="EnsemblMetazoa" id="MDOA005218-RA">
    <property type="protein sequence ID" value="MDOA005218-PA"/>
    <property type="gene ID" value="MDOA005218"/>
</dbReference>
<reference evidence="18" key="2">
    <citation type="submission" date="2025-04" db="UniProtKB">
        <authorList>
            <consortium name="RefSeq"/>
        </authorList>
    </citation>
    <scope>IDENTIFICATION</scope>
    <source>
        <strain evidence="18">Aabys</strain>
    </source>
</reference>
<reference evidence="16" key="1">
    <citation type="submission" date="2020-05" db="UniProtKB">
        <authorList>
            <consortium name="EnsemblMetazoa"/>
        </authorList>
    </citation>
    <scope>IDENTIFICATION</scope>
    <source>
        <strain evidence="16">Aabys</strain>
    </source>
</reference>
<dbReference type="GO" id="GO:0015078">
    <property type="term" value="F:proton transmembrane transporter activity"/>
    <property type="evidence" value="ECO:0007669"/>
    <property type="project" value="InterPro"/>
</dbReference>
<evidence type="ECO:0000313" key="16">
    <source>
        <dbReference type="EnsemblMetazoa" id="MDOA005218-PA"/>
    </source>
</evidence>
<dbReference type="GO" id="GO:0005743">
    <property type="term" value="C:mitochondrial inner membrane"/>
    <property type="evidence" value="ECO:0007669"/>
    <property type="project" value="UniProtKB-SubCell"/>
</dbReference>
<evidence type="ECO:0000256" key="12">
    <source>
        <dbReference type="ARBA" id="ARBA00057306"/>
    </source>
</evidence>
<dbReference type="RefSeq" id="XP_005189461.1">
    <property type="nucleotide sequence ID" value="XM_005189404.2"/>
</dbReference>
<evidence type="ECO:0000256" key="9">
    <source>
        <dbReference type="ARBA" id="ARBA00023128"/>
    </source>
</evidence>
<proteinExistence type="inferred from homology"/>
<evidence type="ECO:0000256" key="11">
    <source>
        <dbReference type="ARBA" id="ARBA00023310"/>
    </source>
</evidence>
<keyword evidence="10" id="KW-0472">Membrane</keyword>
<comment type="subunit">
    <text evidence="13">Component of the ATP synthase complex composed at least of ATP5F1A/subunit alpha, ATP5F1B/subunit beta, ATP5MC1/subunit c (homooctomer), MT-ATP6/subunit a, MT-ATP8/subunit 8, ATP5ME/subunit e, ATP5MF/subunit f, ATP5MG/subunit g, ATP5MK/subunit k, ATP5MJ/subunit j, ATP5F1C/subunit gamma, ATP5F1D/subunit delta, ATP5F1E/subunit epsilon, ATP5PF/subunit F6, ATP5PB/subunit b, ATP5PD/subunit d, ATP5PO/subunit OSCP. ATP synthase complex consists of a soluble F(1) head domain (subunits alpha(3) and beta(3)) - the catalytic core - and a membrane F(0) domain - the membrane proton channel (subunits c, a, 8, e, f, g, k and j). These two domains are linked by a central stalk (subunits gamma, delta, and epsilon) rotating inside the F1 region and a stationary peripheral stalk (subunits F6, b, d, and OSCP).</text>
</comment>
<dbReference type="InterPro" id="IPR008386">
    <property type="entry name" value="ATP_synth_F0_esu_mt"/>
</dbReference>
<evidence type="ECO:0000313" key="18">
    <source>
        <dbReference type="RefSeq" id="XP_005189461.1"/>
    </source>
</evidence>
<comment type="subunit">
    <text evidence="15">F-type ATPases have 2 components, CF(1) - the catalytic core - and CF(0) - the membrane proton channel. CF(1) and CF(0) have multiple subunits.</text>
</comment>
<evidence type="ECO:0000256" key="1">
    <source>
        <dbReference type="ARBA" id="ARBA00004273"/>
    </source>
</evidence>
<dbReference type="PANTHER" id="PTHR12427:SF1">
    <property type="entry name" value="ATP SYNTHASE SUBUNIT E, MITOCHONDRIAL"/>
    <property type="match status" value="1"/>
</dbReference>
<protein>
    <recommendedName>
        <fullName evidence="14 15">ATP synthase F(0) complex subunit e, mitochondrial</fullName>
    </recommendedName>
</protein>
<evidence type="ECO:0000256" key="5">
    <source>
        <dbReference type="ARBA" id="ARBA00022781"/>
    </source>
</evidence>
<keyword evidence="6 15" id="KW-0999">Mitochondrion inner membrane</keyword>
<evidence type="ECO:0000256" key="6">
    <source>
        <dbReference type="ARBA" id="ARBA00022792"/>
    </source>
</evidence>
<evidence type="ECO:0000256" key="10">
    <source>
        <dbReference type="ARBA" id="ARBA00023136"/>
    </source>
</evidence>
<evidence type="ECO:0000256" key="8">
    <source>
        <dbReference type="ARBA" id="ARBA00023065"/>
    </source>
</evidence>
<evidence type="ECO:0000256" key="4">
    <source>
        <dbReference type="ARBA" id="ARBA00022547"/>
    </source>
</evidence>
<dbReference type="eggNOG" id="KOG4326">
    <property type="taxonomic scope" value="Eukaryota"/>
</dbReference>
<comment type="subcellular location">
    <subcellularLocation>
        <location evidence="1 15">Mitochondrion inner membrane</location>
    </subcellularLocation>
</comment>
<dbReference type="KEGG" id="mde:101899084"/>
<dbReference type="GO" id="GO:0015986">
    <property type="term" value="P:proton motive force-driven ATP synthesis"/>
    <property type="evidence" value="ECO:0007669"/>
    <property type="project" value="InterPro"/>
</dbReference>
<comment type="similarity">
    <text evidence="2 15">Belongs to the ATPase e subunit family.</text>
</comment>
<evidence type="ECO:0000256" key="3">
    <source>
        <dbReference type="ARBA" id="ARBA00022448"/>
    </source>
</evidence>
<evidence type="ECO:0000256" key="2">
    <source>
        <dbReference type="ARBA" id="ARBA00007333"/>
    </source>
</evidence>
<dbReference type="GO" id="GO:0045259">
    <property type="term" value="C:proton-transporting ATP synthase complex"/>
    <property type="evidence" value="ECO:0007669"/>
    <property type="project" value="UniProtKB-UniRule"/>
</dbReference>
<gene>
    <name evidence="16" type="primary">101899084</name>
    <name evidence="18" type="synonym">LOC101899084</name>
</gene>
<dbReference type="VEuPathDB" id="VectorBase:MDOA005218"/>